<dbReference type="AlphaFoldDB" id="A0A9N9MZC5"/>
<evidence type="ECO:0000256" key="2">
    <source>
        <dbReference type="ARBA" id="ARBA00023043"/>
    </source>
</evidence>
<dbReference type="InterPro" id="IPR002110">
    <property type="entry name" value="Ankyrin_rpt"/>
</dbReference>
<dbReference type="Proteomes" id="UP001152799">
    <property type="component" value="Chromosome 9"/>
</dbReference>
<dbReference type="EMBL" id="OU892285">
    <property type="protein sequence ID" value="CAG9773451.1"/>
    <property type="molecule type" value="Genomic_DNA"/>
</dbReference>
<dbReference type="Gene3D" id="1.25.40.20">
    <property type="entry name" value="Ankyrin repeat-containing domain"/>
    <property type="match status" value="2"/>
</dbReference>
<reference evidence="4" key="1">
    <citation type="submission" date="2022-01" db="EMBL/GenBank/DDBJ databases">
        <authorList>
            <person name="King R."/>
        </authorList>
    </citation>
    <scope>NUCLEOTIDE SEQUENCE</scope>
</reference>
<dbReference type="SUPFAM" id="SSF48403">
    <property type="entry name" value="Ankyrin repeat"/>
    <property type="match status" value="1"/>
</dbReference>
<dbReference type="Pfam" id="PF12796">
    <property type="entry name" value="Ank_2"/>
    <property type="match status" value="1"/>
</dbReference>
<evidence type="ECO:0000256" key="3">
    <source>
        <dbReference type="PROSITE-ProRule" id="PRU00023"/>
    </source>
</evidence>
<dbReference type="PROSITE" id="PS50297">
    <property type="entry name" value="ANK_REP_REGION"/>
    <property type="match status" value="1"/>
</dbReference>
<organism evidence="4 5">
    <name type="scientific">Ceutorhynchus assimilis</name>
    <name type="common">cabbage seed weevil</name>
    <dbReference type="NCBI Taxonomy" id="467358"/>
    <lineage>
        <taxon>Eukaryota</taxon>
        <taxon>Metazoa</taxon>
        <taxon>Ecdysozoa</taxon>
        <taxon>Arthropoda</taxon>
        <taxon>Hexapoda</taxon>
        <taxon>Insecta</taxon>
        <taxon>Pterygota</taxon>
        <taxon>Neoptera</taxon>
        <taxon>Endopterygota</taxon>
        <taxon>Coleoptera</taxon>
        <taxon>Polyphaga</taxon>
        <taxon>Cucujiformia</taxon>
        <taxon>Curculionidae</taxon>
        <taxon>Ceutorhynchinae</taxon>
        <taxon>Ceutorhynchus</taxon>
    </lineage>
</organism>
<keyword evidence="1" id="KW-0677">Repeat</keyword>
<keyword evidence="2 3" id="KW-0040">ANK repeat</keyword>
<evidence type="ECO:0000313" key="5">
    <source>
        <dbReference type="Proteomes" id="UP001152799"/>
    </source>
</evidence>
<dbReference type="OrthoDB" id="6739670at2759"/>
<dbReference type="PANTHER" id="PTHR24198:SF165">
    <property type="entry name" value="ANKYRIN REPEAT-CONTAINING PROTEIN-RELATED"/>
    <property type="match status" value="1"/>
</dbReference>
<name>A0A9N9MZC5_9CUCU</name>
<proteinExistence type="predicted"/>
<keyword evidence="5" id="KW-1185">Reference proteome</keyword>
<sequence>MFANNKVCLYKELHERGHQISTVLRTRDIQKLKSIVEDYQLCGEFTPEFYTCLFKLCDRQESDDEMLQIMLGCNKFDVNKKQSNGETIVRALSRNNYYQWVEHLIKAFPNLDVNALCKEMETPFLLAAEFGHIKVLEVLDPIVEDISCCDVKQFSVLHLMAKHGSLKWVKYLTEEKAFEVDQKNAYGDTPLNGAITFRQYECCRYLLKMGANVLGIDMDGRTLLHTAIFGGHLRCCNVVLKH</sequence>
<protein>
    <submittedName>
        <fullName evidence="4">Uncharacterized protein</fullName>
    </submittedName>
</protein>
<evidence type="ECO:0000313" key="4">
    <source>
        <dbReference type="EMBL" id="CAG9773451.1"/>
    </source>
</evidence>
<feature type="repeat" description="ANK" evidence="3">
    <location>
        <begin position="186"/>
        <end position="218"/>
    </location>
</feature>
<dbReference type="SMART" id="SM00248">
    <property type="entry name" value="ANK"/>
    <property type="match status" value="5"/>
</dbReference>
<dbReference type="PANTHER" id="PTHR24198">
    <property type="entry name" value="ANKYRIN REPEAT AND PROTEIN KINASE DOMAIN-CONTAINING PROTEIN"/>
    <property type="match status" value="1"/>
</dbReference>
<dbReference type="InterPro" id="IPR036770">
    <property type="entry name" value="Ankyrin_rpt-contain_sf"/>
</dbReference>
<dbReference type="PROSITE" id="PS50088">
    <property type="entry name" value="ANK_REPEAT"/>
    <property type="match status" value="1"/>
</dbReference>
<evidence type="ECO:0000256" key="1">
    <source>
        <dbReference type="ARBA" id="ARBA00022737"/>
    </source>
</evidence>
<accession>A0A9N9MZC5</accession>
<gene>
    <name evidence="4" type="ORF">CEUTPL_LOCUS13842</name>
</gene>